<sequence>MFGRFIFTWSAVFWWTSSAAAVDVQAPTDLAPTDLATTDVLAPTDLAAKWIDTLTVEVSWIRPRNVQQDCIRFALAQDGTEIARTSSTFFRQNLLTESSSEWIFSVRTVSSCHQSWESSTARITVKPPKPRGEVSDFRCYLSNSDMNCSWIPNLDFNHFSLLYR</sequence>
<dbReference type="AlphaFoldDB" id="A0AAV2KNC4"/>
<evidence type="ECO:0000313" key="3">
    <source>
        <dbReference type="Proteomes" id="UP001497482"/>
    </source>
</evidence>
<feature type="chain" id="PRO_5044010664" description="Fibronectin type-III domain-containing protein" evidence="1">
    <location>
        <begin position="22"/>
        <end position="164"/>
    </location>
</feature>
<accession>A0AAV2KNC4</accession>
<evidence type="ECO:0008006" key="4">
    <source>
        <dbReference type="Google" id="ProtNLM"/>
    </source>
</evidence>
<dbReference type="EMBL" id="OZ035841">
    <property type="protein sequence ID" value="CAL1590526.1"/>
    <property type="molecule type" value="Genomic_DNA"/>
</dbReference>
<protein>
    <recommendedName>
        <fullName evidence="4">Fibronectin type-III domain-containing protein</fullName>
    </recommendedName>
</protein>
<proteinExistence type="predicted"/>
<keyword evidence="1" id="KW-0732">Signal</keyword>
<feature type="signal peptide" evidence="1">
    <location>
        <begin position="1"/>
        <end position="21"/>
    </location>
</feature>
<gene>
    <name evidence="2" type="ORF">KC01_LOCUS20030</name>
</gene>
<reference evidence="2 3" key="1">
    <citation type="submission" date="2024-04" db="EMBL/GenBank/DDBJ databases">
        <authorList>
            <person name="Waldvogel A.-M."/>
            <person name="Schoenle A."/>
        </authorList>
    </citation>
    <scope>NUCLEOTIDE SEQUENCE [LARGE SCALE GENOMIC DNA]</scope>
</reference>
<evidence type="ECO:0000313" key="2">
    <source>
        <dbReference type="EMBL" id="CAL1590526.1"/>
    </source>
</evidence>
<dbReference type="Proteomes" id="UP001497482">
    <property type="component" value="Chromosome 19"/>
</dbReference>
<keyword evidence="3" id="KW-1185">Reference proteome</keyword>
<organism evidence="2 3">
    <name type="scientific">Knipowitschia caucasica</name>
    <name type="common">Caucasian dwarf goby</name>
    <name type="synonym">Pomatoschistus caucasicus</name>
    <dbReference type="NCBI Taxonomy" id="637954"/>
    <lineage>
        <taxon>Eukaryota</taxon>
        <taxon>Metazoa</taxon>
        <taxon>Chordata</taxon>
        <taxon>Craniata</taxon>
        <taxon>Vertebrata</taxon>
        <taxon>Euteleostomi</taxon>
        <taxon>Actinopterygii</taxon>
        <taxon>Neopterygii</taxon>
        <taxon>Teleostei</taxon>
        <taxon>Neoteleostei</taxon>
        <taxon>Acanthomorphata</taxon>
        <taxon>Gobiaria</taxon>
        <taxon>Gobiiformes</taxon>
        <taxon>Gobioidei</taxon>
        <taxon>Gobiidae</taxon>
        <taxon>Gobiinae</taxon>
        <taxon>Knipowitschia</taxon>
    </lineage>
</organism>
<evidence type="ECO:0000256" key="1">
    <source>
        <dbReference type="SAM" id="SignalP"/>
    </source>
</evidence>
<name>A0AAV2KNC4_KNICA</name>